<dbReference type="InterPro" id="IPR050229">
    <property type="entry name" value="GlpE_sulfurtransferase"/>
</dbReference>
<reference evidence="2" key="1">
    <citation type="submission" date="2021-02" db="EMBL/GenBank/DDBJ databases">
        <authorList>
            <person name="Dougan E. K."/>
            <person name="Rhodes N."/>
            <person name="Thang M."/>
            <person name="Chan C."/>
        </authorList>
    </citation>
    <scope>NUCLEOTIDE SEQUENCE</scope>
</reference>
<dbReference type="PANTHER" id="PTHR43031:SF16">
    <property type="entry name" value="OXIDOREDUCTASE"/>
    <property type="match status" value="1"/>
</dbReference>
<dbReference type="Gene3D" id="3.40.250.10">
    <property type="entry name" value="Rhodanese-like domain"/>
    <property type="match status" value="1"/>
</dbReference>
<dbReference type="SMART" id="SM00450">
    <property type="entry name" value="RHOD"/>
    <property type="match status" value="1"/>
</dbReference>
<feature type="domain" description="Rhodanese" evidence="1">
    <location>
        <begin position="102"/>
        <end position="201"/>
    </location>
</feature>
<protein>
    <recommendedName>
        <fullName evidence="1">Rhodanese domain-containing protein</fullName>
    </recommendedName>
</protein>
<organism evidence="2 3">
    <name type="scientific">Symbiodinium pilosum</name>
    <name type="common">Dinoflagellate</name>
    <dbReference type="NCBI Taxonomy" id="2952"/>
    <lineage>
        <taxon>Eukaryota</taxon>
        <taxon>Sar</taxon>
        <taxon>Alveolata</taxon>
        <taxon>Dinophyceae</taxon>
        <taxon>Suessiales</taxon>
        <taxon>Symbiodiniaceae</taxon>
        <taxon>Symbiodinium</taxon>
    </lineage>
</organism>
<dbReference type="PROSITE" id="PS50206">
    <property type="entry name" value="RHODANESE_3"/>
    <property type="match status" value="1"/>
</dbReference>
<evidence type="ECO:0000259" key="1">
    <source>
        <dbReference type="PROSITE" id="PS50206"/>
    </source>
</evidence>
<dbReference type="Proteomes" id="UP000649617">
    <property type="component" value="Unassembled WGS sequence"/>
</dbReference>
<sequence>ENGVLGPIVGIVGSMAALEVLKVLAKSSPLHASCLRGKMICYDAANISQPIYMVKLPRQPKTADCANVASQQQLPPEGCCPYMAGDASDSISASELRARLLAKVPILLLDVRHPSHFAVCRLKGAHNWPLSQISFTEPKECSQKISDLLGSHTDGCEIVCVCRRGNDSLKAVHSLRNAGVQAWNLQGGLQKLMAAAQEPDSLPALT</sequence>
<dbReference type="InterPro" id="IPR001763">
    <property type="entry name" value="Rhodanese-like_dom"/>
</dbReference>
<accession>A0A812K9C8</accession>
<keyword evidence="3" id="KW-1185">Reference proteome</keyword>
<dbReference type="Pfam" id="PF00581">
    <property type="entry name" value="Rhodanese"/>
    <property type="match status" value="1"/>
</dbReference>
<evidence type="ECO:0000313" key="2">
    <source>
        <dbReference type="EMBL" id="CAE7218875.1"/>
    </source>
</evidence>
<gene>
    <name evidence="2" type="ORF">SPIL2461_LOCUS2782</name>
</gene>
<dbReference type="OrthoDB" id="10261062at2759"/>
<dbReference type="AlphaFoldDB" id="A0A812K9C8"/>
<feature type="non-terminal residue" evidence="2">
    <location>
        <position position="1"/>
    </location>
</feature>
<dbReference type="EMBL" id="CAJNIZ010003125">
    <property type="protein sequence ID" value="CAE7218875.1"/>
    <property type="molecule type" value="Genomic_DNA"/>
</dbReference>
<dbReference type="PANTHER" id="PTHR43031">
    <property type="entry name" value="FAD-DEPENDENT OXIDOREDUCTASE"/>
    <property type="match status" value="1"/>
</dbReference>
<dbReference type="SUPFAM" id="SSF52821">
    <property type="entry name" value="Rhodanese/Cell cycle control phosphatase"/>
    <property type="match status" value="1"/>
</dbReference>
<proteinExistence type="predicted"/>
<name>A0A812K9C8_SYMPI</name>
<comment type="caution">
    <text evidence="2">The sequence shown here is derived from an EMBL/GenBank/DDBJ whole genome shotgun (WGS) entry which is preliminary data.</text>
</comment>
<evidence type="ECO:0000313" key="3">
    <source>
        <dbReference type="Proteomes" id="UP000649617"/>
    </source>
</evidence>
<dbReference type="InterPro" id="IPR036873">
    <property type="entry name" value="Rhodanese-like_dom_sf"/>
</dbReference>